<protein>
    <submittedName>
        <fullName evidence="2">Putative methylmalonyl-CoA mutase small subunit</fullName>
        <ecNumber evidence="2">5.4.99.2</ecNumber>
    </submittedName>
</protein>
<dbReference type="GO" id="GO:0031419">
    <property type="term" value="F:cobalamin binding"/>
    <property type="evidence" value="ECO:0007669"/>
    <property type="project" value="InterPro"/>
</dbReference>
<accession>A0A0B7IBZ4</accession>
<dbReference type="Pfam" id="PF01642">
    <property type="entry name" value="MM_CoA_mutase"/>
    <property type="match status" value="1"/>
</dbReference>
<feature type="domain" description="Methylmalonyl-CoA mutase alpha/beta chain catalytic" evidence="1">
    <location>
        <begin position="128"/>
        <end position="252"/>
    </location>
</feature>
<gene>
    <name evidence="2" type="ORF">CCAND38_80030</name>
</gene>
<keyword evidence="2" id="KW-0413">Isomerase</keyword>
<proteinExistence type="predicted"/>
<dbReference type="InterPro" id="IPR006099">
    <property type="entry name" value="MeMalonylCoA_mutase_a/b_cat"/>
</dbReference>
<keyword evidence="3" id="KW-1185">Reference proteome</keyword>
<dbReference type="RefSeq" id="WP_042345230.1">
    <property type="nucleotide sequence ID" value="NZ_CDOH01000137.1"/>
</dbReference>
<dbReference type="Gene3D" id="3.20.20.240">
    <property type="entry name" value="Methylmalonyl-CoA mutase"/>
    <property type="match status" value="1"/>
</dbReference>
<reference evidence="2 3" key="1">
    <citation type="submission" date="2015-01" db="EMBL/GenBank/DDBJ databases">
        <authorList>
            <person name="MANFREDI Pablo"/>
        </authorList>
    </citation>
    <scope>NUCLEOTIDE SEQUENCE [LARGE SCALE GENOMIC DNA]</scope>
    <source>
        <strain evidence="2 3">CcD38</strain>
    </source>
</reference>
<dbReference type="EC" id="5.4.99.2" evidence="2"/>
<organism evidence="2 3">
    <name type="scientific">Capnocytophaga canis</name>
    <dbReference type="NCBI Taxonomy" id="1848903"/>
    <lineage>
        <taxon>Bacteria</taxon>
        <taxon>Pseudomonadati</taxon>
        <taxon>Bacteroidota</taxon>
        <taxon>Flavobacteriia</taxon>
        <taxon>Flavobacteriales</taxon>
        <taxon>Flavobacteriaceae</taxon>
        <taxon>Capnocytophaga</taxon>
    </lineage>
</organism>
<name>A0A0B7IBZ4_9FLAO</name>
<dbReference type="Proteomes" id="UP000045051">
    <property type="component" value="Unassembled WGS sequence"/>
</dbReference>
<dbReference type="PANTHER" id="PTHR48101">
    <property type="entry name" value="METHYLMALONYL-COA MUTASE, MITOCHONDRIAL-RELATED"/>
    <property type="match status" value="1"/>
</dbReference>
<dbReference type="AlphaFoldDB" id="A0A0B7IBZ4"/>
<sequence>MNNFHETSFKQWKQQVQFELEGADYNKTLVFKTLQEVDILPIYTSENNHLYYDINDKKTEIMIPVECFSVIPVVKKINFFKKHHFSNFFLSIHPHIDIADLLNTLPKENRYFINNKHITDEVINKLKKCIEECKLDIAVCNDYIHRYIEKGMWFRSQYDDFECFAKTFNIKKPVLFVDTTLYQNAGASIIQQIAYGISHTLEYSKHIEKTLNINRLTIYFKIAVGSHFLLEIAKLRAFHQIAMSIFDVFPFKIECMFMVEPSDRELSLSTSNYNEQYIKMAHESAILGGADFLFPKYPIIYHKKKEYQQEFKSIMTASDSLGNKASIINKSDCFQSLSYQFAKKSLLLLQNIEKNGGLLEVFKNGSLQKSIREKALEEQEQFDALVISNNIDFKDIAQKELWETYPFLKRNNTKTSVEPLIPKRLWEHLEKKHLSK</sequence>
<evidence type="ECO:0000313" key="2">
    <source>
        <dbReference type="EMBL" id="CEN49245.1"/>
    </source>
</evidence>
<evidence type="ECO:0000259" key="1">
    <source>
        <dbReference type="Pfam" id="PF01642"/>
    </source>
</evidence>
<evidence type="ECO:0000313" key="3">
    <source>
        <dbReference type="Proteomes" id="UP000045051"/>
    </source>
</evidence>
<dbReference type="GO" id="GO:0004494">
    <property type="term" value="F:methylmalonyl-CoA mutase activity"/>
    <property type="evidence" value="ECO:0007669"/>
    <property type="project" value="UniProtKB-EC"/>
</dbReference>
<dbReference type="EMBL" id="CDOI01000195">
    <property type="protein sequence ID" value="CEN49245.1"/>
    <property type="molecule type" value="Genomic_DNA"/>
</dbReference>
<dbReference type="PANTHER" id="PTHR48101:SF1">
    <property type="entry name" value="METHYLMALONYL-COA MUTASE, LARGE SUBUNIT"/>
    <property type="match status" value="1"/>
</dbReference>
<dbReference type="InterPro" id="IPR016176">
    <property type="entry name" value="Cbl-dep_enz_cat"/>
</dbReference>
<dbReference type="SUPFAM" id="SSF51703">
    <property type="entry name" value="Cobalamin (vitamin B12)-dependent enzymes"/>
    <property type="match status" value="1"/>
</dbReference>